<dbReference type="FunFam" id="1.20.1250.20:FF:000003">
    <property type="entry name" value="Solute carrier family 17 member 3"/>
    <property type="match status" value="1"/>
</dbReference>
<evidence type="ECO:0000256" key="6">
    <source>
        <dbReference type="ARBA" id="ARBA00023136"/>
    </source>
</evidence>
<dbReference type="EMBL" id="FZQP02006893">
    <property type="protein sequence ID" value="VVD04777.1"/>
    <property type="molecule type" value="Genomic_DNA"/>
</dbReference>
<keyword evidence="10" id="KW-1185">Reference proteome</keyword>
<evidence type="ECO:0000256" key="1">
    <source>
        <dbReference type="ARBA" id="ARBA00004141"/>
    </source>
</evidence>
<dbReference type="InterPro" id="IPR050382">
    <property type="entry name" value="MFS_Na/Anion_cotransporter"/>
</dbReference>
<feature type="domain" description="Major facilitator superfamily (MFS) profile" evidence="8">
    <location>
        <begin position="38"/>
        <end position="487"/>
    </location>
</feature>
<keyword evidence="3 7" id="KW-0812">Transmembrane</keyword>
<feature type="transmembrane region" description="Helical" evidence="7">
    <location>
        <begin position="424"/>
        <end position="450"/>
    </location>
</feature>
<dbReference type="InterPro" id="IPR011701">
    <property type="entry name" value="MFS"/>
</dbReference>
<gene>
    <name evidence="9" type="ORF">LSINAPIS_LOCUS14461</name>
</gene>
<keyword evidence="2" id="KW-0813">Transport</keyword>
<dbReference type="AlphaFoldDB" id="A0A5E4R266"/>
<accession>A0A5E4R266</accession>
<dbReference type="PANTHER" id="PTHR11662:SF280">
    <property type="entry name" value="FI21844P1-RELATED"/>
    <property type="match status" value="1"/>
</dbReference>
<dbReference type="PROSITE" id="PS50850">
    <property type="entry name" value="MFS"/>
    <property type="match status" value="1"/>
</dbReference>
<feature type="transmembrane region" description="Helical" evidence="7">
    <location>
        <begin position="205"/>
        <end position="226"/>
    </location>
</feature>
<keyword evidence="4" id="KW-0769">Symport</keyword>
<evidence type="ECO:0000313" key="10">
    <source>
        <dbReference type="Proteomes" id="UP000324832"/>
    </source>
</evidence>
<dbReference type="GO" id="GO:0016020">
    <property type="term" value="C:membrane"/>
    <property type="evidence" value="ECO:0007669"/>
    <property type="project" value="UniProtKB-SubCell"/>
</dbReference>
<dbReference type="Proteomes" id="UP000324832">
    <property type="component" value="Unassembled WGS sequence"/>
</dbReference>
<evidence type="ECO:0000259" key="8">
    <source>
        <dbReference type="PROSITE" id="PS50850"/>
    </source>
</evidence>
<evidence type="ECO:0000313" key="9">
    <source>
        <dbReference type="EMBL" id="VVD04777.1"/>
    </source>
</evidence>
<keyword evidence="5 7" id="KW-1133">Transmembrane helix</keyword>
<protein>
    <recommendedName>
        <fullName evidence="8">Major facilitator superfamily (MFS) profile domain-containing protein</fullName>
    </recommendedName>
</protein>
<feature type="transmembrane region" description="Helical" evidence="7">
    <location>
        <begin position="112"/>
        <end position="131"/>
    </location>
</feature>
<feature type="transmembrane region" description="Helical" evidence="7">
    <location>
        <begin position="176"/>
        <end position="193"/>
    </location>
</feature>
<name>A0A5E4R266_9NEOP</name>
<evidence type="ECO:0000256" key="3">
    <source>
        <dbReference type="ARBA" id="ARBA00022692"/>
    </source>
</evidence>
<evidence type="ECO:0000256" key="2">
    <source>
        <dbReference type="ARBA" id="ARBA00022448"/>
    </source>
</evidence>
<sequence length="514" mass="56177">MVENDYIKIPSKDVDIPVEKNQDPPKYGYGVRHVQCILIFMSYSIGYLARAHMGVTIVAMTNRADSLNTQINDTGPLNNTRDINESSGFVAIENHESSIYRTYDWPKSTQEMVLTSFFVGYSIMTFLSAMICQRYGGKLPLQISLFVNGAVSIVSPWVVAWGGWKALCVCRILQGASQGGLLPGMHTLLANWIPLSERASLGSYVYTGSGFGTVVGFQLSGVLAYSRLQWPSTFWIVGVICLIGFAVLTIFGAATPADHKRISEAEKNFIMGNNSEGTHTKPNIPWKLILSSKAVLSTFLTHIGSATCYVFLFIQVPTYMYAILKVNIKESGVLASLPYISFIVCCCIFGYLSDFLTNRKIIQVKNVRKIANSIGSVIPALCLTLVCFTTNVSLAVVCFVTALGAHSGSHAGWVVSYIDLSPNYSGVLMGIGNGLANGCVLLLPVLVSNIVTDVTNQTQWRLTMFIMATSTVLSNIVYVIFVSADVKPWNDYENTKELGDVALETKKNGLKTKA</sequence>
<feature type="transmembrane region" description="Helical" evidence="7">
    <location>
        <begin position="232"/>
        <end position="254"/>
    </location>
</feature>
<feature type="transmembrane region" description="Helical" evidence="7">
    <location>
        <begin position="294"/>
        <end position="316"/>
    </location>
</feature>
<feature type="transmembrane region" description="Helical" evidence="7">
    <location>
        <begin position="336"/>
        <end position="356"/>
    </location>
</feature>
<dbReference type="PANTHER" id="PTHR11662">
    <property type="entry name" value="SOLUTE CARRIER FAMILY 17"/>
    <property type="match status" value="1"/>
</dbReference>
<proteinExistence type="predicted"/>
<feature type="transmembrane region" description="Helical" evidence="7">
    <location>
        <begin position="377"/>
        <end position="404"/>
    </location>
</feature>
<evidence type="ECO:0000256" key="7">
    <source>
        <dbReference type="SAM" id="Phobius"/>
    </source>
</evidence>
<dbReference type="Pfam" id="PF07690">
    <property type="entry name" value="MFS_1"/>
    <property type="match status" value="1"/>
</dbReference>
<reference evidence="9 10" key="1">
    <citation type="submission" date="2017-07" db="EMBL/GenBank/DDBJ databases">
        <authorList>
            <person name="Talla V."/>
            <person name="Backstrom N."/>
        </authorList>
    </citation>
    <scope>NUCLEOTIDE SEQUENCE [LARGE SCALE GENOMIC DNA]</scope>
</reference>
<keyword evidence="6 7" id="KW-0472">Membrane</keyword>
<feature type="transmembrane region" description="Helical" evidence="7">
    <location>
        <begin position="143"/>
        <end position="164"/>
    </location>
</feature>
<dbReference type="SUPFAM" id="SSF103473">
    <property type="entry name" value="MFS general substrate transporter"/>
    <property type="match status" value="1"/>
</dbReference>
<dbReference type="InterPro" id="IPR020846">
    <property type="entry name" value="MFS_dom"/>
</dbReference>
<dbReference type="GO" id="GO:0015293">
    <property type="term" value="F:symporter activity"/>
    <property type="evidence" value="ECO:0007669"/>
    <property type="project" value="UniProtKB-KW"/>
</dbReference>
<comment type="subcellular location">
    <subcellularLocation>
        <location evidence="1">Membrane</location>
        <topology evidence="1">Multi-pass membrane protein</topology>
    </subcellularLocation>
</comment>
<evidence type="ECO:0000256" key="4">
    <source>
        <dbReference type="ARBA" id="ARBA00022847"/>
    </source>
</evidence>
<feature type="transmembrane region" description="Helical" evidence="7">
    <location>
        <begin position="462"/>
        <end position="481"/>
    </location>
</feature>
<evidence type="ECO:0000256" key="5">
    <source>
        <dbReference type="ARBA" id="ARBA00022989"/>
    </source>
</evidence>
<dbReference type="Gene3D" id="1.20.1250.20">
    <property type="entry name" value="MFS general substrate transporter like domains"/>
    <property type="match status" value="2"/>
</dbReference>
<organism evidence="9 10">
    <name type="scientific">Leptidea sinapis</name>
    <dbReference type="NCBI Taxonomy" id="189913"/>
    <lineage>
        <taxon>Eukaryota</taxon>
        <taxon>Metazoa</taxon>
        <taxon>Ecdysozoa</taxon>
        <taxon>Arthropoda</taxon>
        <taxon>Hexapoda</taxon>
        <taxon>Insecta</taxon>
        <taxon>Pterygota</taxon>
        <taxon>Neoptera</taxon>
        <taxon>Endopterygota</taxon>
        <taxon>Lepidoptera</taxon>
        <taxon>Glossata</taxon>
        <taxon>Ditrysia</taxon>
        <taxon>Papilionoidea</taxon>
        <taxon>Pieridae</taxon>
        <taxon>Dismorphiinae</taxon>
        <taxon>Leptidea</taxon>
    </lineage>
</organism>
<dbReference type="InterPro" id="IPR036259">
    <property type="entry name" value="MFS_trans_sf"/>
</dbReference>
<dbReference type="GO" id="GO:0006820">
    <property type="term" value="P:monoatomic anion transport"/>
    <property type="evidence" value="ECO:0007669"/>
    <property type="project" value="TreeGrafter"/>
</dbReference>